<evidence type="ECO:0000313" key="14">
    <source>
        <dbReference type="EMBL" id="MBX6680557.1"/>
    </source>
</evidence>
<evidence type="ECO:0000256" key="6">
    <source>
        <dbReference type="ARBA" id="ARBA00022723"/>
    </source>
</evidence>
<dbReference type="InterPro" id="IPR032678">
    <property type="entry name" value="tRNA-synt_1_cat_dom"/>
</dbReference>
<dbReference type="InterPro" id="IPR014729">
    <property type="entry name" value="Rossmann-like_a/b/a_fold"/>
</dbReference>
<reference evidence="14 15" key="1">
    <citation type="journal article" date="2021" name="Sci. Rep.">
        <title>Genetic and phenotypic analysis of the pathogenic potential of two novel Chlamydia gallinacea strains compared to Chlamydia psittaci.</title>
        <authorList>
            <person name="Heijne M."/>
            <person name="Jelocnik M."/>
            <person name="Umanets A."/>
            <person name="Brouwer M.S.M."/>
            <person name="Dinkla A."/>
            <person name="Harders F."/>
            <person name="van Keulen L.J.M."/>
            <person name="Roest H.J."/>
            <person name="Schaafsma F."/>
            <person name="Velkers F.C."/>
            <person name="van der Goot J.A."/>
            <person name="Pannekoek Y."/>
            <person name="Koets A.P."/>
        </authorList>
    </citation>
    <scope>NUCLEOTIDE SEQUENCE [LARGE SCALE GENOMIC DNA]</scope>
    <source>
        <strain evidence="14 15">NL_F725</strain>
    </source>
</reference>
<dbReference type="CDD" id="cd00672">
    <property type="entry name" value="CysRS_core"/>
    <property type="match status" value="1"/>
</dbReference>
<dbReference type="SUPFAM" id="SSF52374">
    <property type="entry name" value="Nucleotidylyl transferase"/>
    <property type="match status" value="1"/>
</dbReference>
<accession>A0ABS7IYX9</accession>
<keyword evidence="5 12" id="KW-0436">Ligase</keyword>
<comment type="catalytic activity">
    <reaction evidence="12">
        <text>tRNA(Cys) + L-cysteine + ATP = L-cysteinyl-tRNA(Cys) + AMP + diphosphate</text>
        <dbReference type="Rhea" id="RHEA:17773"/>
        <dbReference type="Rhea" id="RHEA-COMP:9661"/>
        <dbReference type="Rhea" id="RHEA-COMP:9679"/>
        <dbReference type="ChEBI" id="CHEBI:30616"/>
        <dbReference type="ChEBI" id="CHEBI:33019"/>
        <dbReference type="ChEBI" id="CHEBI:35235"/>
        <dbReference type="ChEBI" id="CHEBI:78442"/>
        <dbReference type="ChEBI" id="CHEBI:78517"/>
        <dbReference type="ChEBI" id="CHEBI:456215"/>
        <dbReference type="EC" id="6.1.1.16"/>
    </reaction>
</comment>
<name>A0ABS7IYX9_9CHLA</name>
<feature type="short sequence motif" description="'KMSKS' region" evidence="12">
    <location>
        <begin position="278"/>
        <end position="282"/>
    </location>
</feature>
<dbReference type="InterPro" id="IPR056411">
    <property type="entry name" value="CysS_C"/>
</dbReference>
<dbReference type="SUPFAM" id="SSF47323">
    <property type="entry name" value="Anticodon-binding domain of a subclass of class I aminoacyl-tRNA synthetases"/>
    <property type="match status" value="1"/>
</dbReference>
<dbReference type="NCBIfam" id="TIGR00435">
    <property type="entry name" value="cysS"/>
    <property type="match status" value="1"/>
</dbReference>
<dbReference type="Pfam" id="PF23493">
    <property type="entry name" value="CysS_C"/>
    <property type="match status" value="1"/>
</dbReference>
<dbReference type="PANTHER" id="PTHR10890:SF3">
    <property type="entry name" value="CYSTEINE--TRNA LIGASE, CYTOPLASMIC"/>
    <property type="match status" value="1"/>
</dbReference>
<dbReference type="PRINTS" id="PR00983">
    <property type="entry name" value="TRNASYNTHCYS"/>
</dbReference>
<dbReference type="EMBL" id="JAEMHH010000017">
    <property type="protein sequence ID" value="MBX6680557.1"/>
    <property type="molecule type" value="Genomic_DNA"/>
</dbReference>
<dbReference type="PANTHER" id="PTHR10890">
    <property type="entry name" value="CYSTEINYL-TRNA SYNTHETASE"/>
    <property type="match status" value="1"/>
</dbReference>
<evidence type="ECO:0000256" key="1">
    <source>
        <dbReference type="ARBA" id="ARBA00004496"/>
    </source>
</evidence>
<keyword evidence="8 12" id="KW-0862">Zinc</keyword>
<proteinExistence type="inferred from homology"/>
<sequence length="476" mass="54841">MKHVLEKSSTLYLYNTASRTKEIFSPLHDPVRLYTCGPTVYDYAHIGNFRTYVFEDILKRTLLFFGYSVKHVMNITDVDDKTLTGAKKKQISLDEYTAPYIQAFFEDLKTLNILPADIYPRATQYIPQMIHAIQRLLDIHIAYVGQDNSIYFSIQKFSTYGKLSRLTLQDLHCCSRIADDEYDKENLSDFVLWKAYNTHRDGDVYWESPFGKGRPGWHLECSVMAMELLGDSLDIHAGGVDNIFPHHENEIAQSESLSNQPFSRYWLHSEHLLIDGKKMSKSLGNFFTLRQLLDQGFSGYELRYMLLQSHYRTQFNFTKDGLFACRQSLKRLRDFISRLEYPYPPGNSISPKATSHGEEFIHAFTESLANDLNIASALAALFDFIHQINSLIDAGNFTKTDAHYILDIVNKINHVLGIFPSSTHLDIPEHILHLVKERESARQKKDWEKADDLRQQIATLGYSIEDAKSGPQLKKL</sequence>
<evidence type="ECO:0000313" key="15">
    <source>
        <dbReference type="Proteomes" id="UP000781104"/>
    </source>
</evidence>
<feature type="binding site" evidence="12">
    <location>
        <position position="221"/>
    </location>
    <ligand>
        <name>Zn(2+)</name>
        <dbReference type="ChEBI" id="CHEBI:29105"/>
    </ligand>
</feature>
<feature type="binding site" evidence="12">
    <location>
        <position position="250"/>
    </location>
    <ligand>
        <name>Zn(2+)</name>
        <dbReference type="ChEBI" id="CHEBI:29105"/>
    </ligand>
</feature>
<protein>
    <recommendedName>
        <fullName evidence="12">Cysteine--tRNA ligase</fullName>
        <ecNumber evidence="12">6.1.1.16</ecNumber>
    </recommendedName>
    <alternativeName>
        <fullName evidence="12">Cysteinyl-tRNA synthetase</fullName>
        <shortName evidence="12">CysRS</shortName>
    </alternativeName>
</protein>
<evidence type="ECO:0000256" key="11">
    <source>
        <dbReference type="ARBA" id="ARBA00023146"/>
    </source>
</evidence>
<dbReference type="RefSeq" id="WP_034734920.1">
    <property type="nucleotide sequence ID" value="NZ_CALUPS010000001.1"/>
</dbReference>
<evidence type="ECO:0000256" key="2">
    <source>
        <dbReference type="ARBA" id="ARBA00005594"/>
    </source>
</evidence>
<keyword evidence="6 12" id="KW-0479">Metal-binding</keyword>
<dbReference type="HAMAP" id="MF_00041">
    <property type="entry name" value="Cys_tRNA_synth"/>
    <property type="match status" value="1"/>
</dbReference>
<dbReference type="EC" id="6.1.1.16" evidence="12"/>
<comment type="similarity">
    <text evidence="2 12">Belongs to the class-I aminoacyl-tRNA synthetase family.</text>
</comment>
<evidence type="ECO:0000256" key="9">
    <source>
        <dbReference type="ARBA" id="ARBA00022840"/>
    </source>
</evidence>
<comment type="caution">
    <text evidence="14">The sequence shown here is derived from an EMBL/GenBank/DDBJ whole genome shotgun (WGS) entry which is preliminary data.</text>
</comment>
<dbReference type="Pfam" id="PF01406">
    <property type="entry name" value="tRNA-synt_1e"/>
    <property type="match status" value="1"/>
</dbReference>
<keyword evidence="10 12" id="KW-0648">Protein biosynthesis</keyword>
<dbReference type="InterPro" id="IPR015803">
    <property type="entry name" value="Cys-tRNA-ligase"/>
</dbReference>
<feature type="binding site" evidence="12">
    <location>
        <position position="36"/>
    </location>
    <ligand>
        <name>Zn(2+)</name>
        <dbReference type="ChEBI" id="CHEBI:29105"/>
    </ligand>
</feature>
<dbReference type="InterPro" id="IPR015273">
    <property type="entry name" value="Cys-tRNA-synt_Ia_DALR"/>
</dbReference>
<keyword evidence="4 12" id="KW-0963">Cytoplasm</keyword>
<evidence type="ECO:0000256" key="8">
    <source>
        <dbReference type="ARBA" id="ARBA00022833"/>
    </source>
</evidence>
<dbReference type="GO" id="GO:0004817">
    <property type="term" value="F:cysteine-tRNA ligase activity"/>
    <property type="evidence" value="ECO:0007669"/>
    <property type="project" value="UniProtKB-EC"/>
</dbReference>
<feature type="binding site" evidence="12">
    <location>
        <position position="281"/>
    </location>
    <ligand>
        <name>ATP</name>
        <dbReference type="ChEBI" id="CHEBI:30616"/>
    </ligand>
</feature>
<comment type="cofactor">
    <cofactor evidence="12">
        <name>Zn(2+)</name>
        <dbReference type="ChEBI" id="CHEBI:29105"/>
    </cofactor>
    <text evidence="12">Binds 1 zinc ion per subunit.</text>
</comment>
<dbReference type="Gene3D" id="1.20.120.1910">
    <property type="entry name" value="Cysteine-tRNA ligase, C-terminal anti-codon recognition domain"/>
    <property type="match status" value="1"/>
</dbReference>
<feature type="domain" description="Cysteinyl-tRNA synthetase class Ia DALR" evidence="13">
    <location>
        <begin position="363"/>
        <end position="427"/>
    </location>
</feature>
<feature type="binding site" evidence="12">
    <location>
        <position position="246"/>
    </location>
    <ligand>
        <name>Zn(2+)</name>
        <dbReference type="ChEBI" id="CHEBI:29105"/>
    </ligand>
</feature>
<dbReference type="InterPro" id="IPR009080">
    <property type="entry name" value="tRNAsynth_Ia_anticodon-bd"/>
</dbReference>
<evidence type="ECO:0000256" key="4">
    <source>
        <dbReference type="ARBA" id="ARBA00022490"/>
    </source>
</evidence>
<evidence type="ECO:0000256" key="5">
    <source>
        <dbReference type="ARBA" id="ARBA00022598"/>
    </source>
</evidence>
<feature type="short sequence motif" description="'HIGH' region" evidence="12">
    <location>
        <begin position="38"/>
        <end position="48"/>
    </location>
</feature>
<dbReference type="InterPro" id="IPR024909">
    <property type="entry name" value="Cys-tRNA/MSH_ligase"/>
</dbReference>
<dbReference type="SMART" id="SM00840">
    <property type="entry name" value="DALR_2"/>
    <property type="match status" value="1"/>
</dbReference>
<evidence type="ECO:0000259" key="13">
    <source>
        <dbReference type="SMART" id="SM00840"/>
    </source>
</evidence>
<keyword evidence="7 12" id="KW-0547">Nucleotide-binding</keyword>
<organism evidence="14 15">
    <name type="scientific">Chlamydia gallinacea</name>
    <dbReference type="NCBI Taxonomy" id="1457153"/>
    <lineage>
        <taxon>Bacteria</taxon>
        <taxon>Pseudomonadati</taxon>
        <taxon>Chlamydiota</taxon>
        <taxon>Chlamydiia</taxon>
        <taxon>Chlamydiales</taxon>
        <taxon>Chlamydiaceae</taxon>
        <taxon>Chlamydia/Chlamydophila group</taxon>
        <taxon>Chlamydia</taxon>
    </lineage>
</organism>
<evidence type="ECO:0000256" key="12">
    <source>
        <dbReference type="HAMAP-Rule" id="MF_00041"/>
    </source>
</evidence>
<evidence type="ECO:0000256" key="3">
    <source>
        <dbReference type="ARBA" id="ARBA00011245"/>
    </source>
</evidence>
<evidence type="ECO:0000256" key="10">
    <source>
        <dbReference type="ARBA" id="ARBA00022917"/>
    </source>
</evidence>
<keyword evidence="15" id="KW-1185">Reference proteome</keyword>
<dbReference type="Gene3D" id="3.40.50.620">
    <property type="entry name" value="HUPs"/>
    <property type="match status" value="1"/>
</dbReference>
<gene>
    <name evidence="12" type="primary">cysS</name>
    <name evidence="14" type="ORF">JG731_04270</name>
</gene>
<keyword evidence="11 12" id="KW-0030">Aminoacyl-tRNA synthetase</keyword>
<comment type="subcellular location">
    <subcellularLocation>
        <location evidence="1 12">Cytoplasm</location>
    </subcellularLocation>
</comment>
<dbReference type="Pfam" id="PF09190">
    <property type="entry name" value="DALR_2"/>
    <property type="match status" value="1"/>
</dbReference>
<dbReference type="Proteomes" id="UP000781104">
    <property type="component" value="Unassembled WGS sequence"/>
</dbReference>
<evidence type="ECO:0000256" key="7">
    <source>
        <dbReference type="ARBA" id="ARBA00022741"/>
    </source>
</evidence>
<comment type="subunit">
    <text evidence="3 12">Monomer.</text>
</comment>
<keyword evidence="9 12" id="KW-0067">ATP-binding</keyword>